<organism evidence="3 4">
    <name type="scientific">Desulfofustis glycolicus DSM 9705</name>
    <dbReference type="NCBI Taxonomy" id="1121409"/>
    <lineage>
        <taxon>Bacteria</taxon>
        <taxon>Pseudomonadati</taxon>
        <taxon>Thermodesulfobacteriota</taxon>
        <taxon>Desulfobulbia</taxon>
        <taxon>Desulfobulbales</taxon>
        <taxon>Desulfocapsaceae</taxon>
        <taxon>Desulfofustis</taxon>
    </lineage>
</organism>
<dbReference type="Proteomes" id="UP000184139">
    <property type="component" value="Unassembled WGS sequence"/>
</dbReference>
<evidence type="ECO:0000313" key="4">
    <source>
        <dbReference type="Proteomes" id="UP000184139"/>
    </source>
</evidence>
<reference evidence="3 4" key="1">
    <citation type="submission" date="2016-11" db="EMBL/GenBank/DDBJ databases">
        <authorList>
            <person name="Jaros S."/>
            <person name="Januszkiewicz K."/>
            <person name="Wedrychowicz H."/>
        </authorList>
    </citation>
    <scope>NUCLEOTIDE SEQUENCE [LARGE SCALE GENOMIC DNA]</scope>
    <source>
        <strain evidence="3 4">DSM 9705</strain>
    </source>
</reference>
<dbReference type="STRING" id="1121409.SAMN02745124_02533"/>
<dbReference type="AlphaFoldDB" id="A0A1M5WV33"/>
<dbReference type="PANTHER" id="PTHR30327">
    <property type="entry name" value="UNCHARACTERIZED PROTEIN YQGE"/>
    <property type="match status" value="1"/>
</dbReference>
<comment type="similarity">
    <text evidence="1 2">Belongs to the UPF0301 (AlgH) family.</text>
</comment>
<dbReference type="SUPFAM" id="SSF143456">
    <property type="entry name" value="VC0467-like"/>
    <property type="match status" value="1"/>
</dbReference>
<dbReference type="InterPro" id="IPR003774">
    <property type="entry name" value="AlgH-like"/>
</dbReference>
<dbReference type="OrthoDB" id="9807486at2"/>
<dbReference type="RefSeq" id="WP_073376564.1">
    <property type="nucleotide sequence ID" value="NZ_FQXS01000015.1"/>
</dbReference>
<evidence type="ECO:0000313" key="3">
    <source>
        <dbReference type="EMBL" id="SHH91298.1"/>
    </source>
</evidence>
<dbReference type="Pfam" id="PF02622">
    <property type="entry name" value="DUF179"/>
    <property type="match status" value="1"/>
</dbReference>
<name>A0A1M5WV33_9BACT</name>
<protein>
    <recommendedName>
        <fullName evidence="2">UPF0301 protein SAMN02745124_02533</fullName>
    </recommendedName>
</protein>
<dbReference type="HAMAP" id="MF_00758">
    <property type="entry name" value="UPF0301"/>
    <property type="match status" value="1"/>
</dbReference>
<dbReference type="EMBL" id="FQXS01000015">
    <property type="protein sequence ID" value="SHH91298.1"/>
    <property type="molecule type" value="Genomic_DNA"/>
</dbReference>
<evidence type="ECO:0000256" key="2">
    <source>
        <dbReference type="HAMAP-Rule" id="MF_00758"/>
    </source>
</evidence>
<dbReference type="PANTHER" id="PTHR30327:SF1">
    <property type="entry name" value="UPF0301 PROTEIN YQGE"/>
    <property type="match status" value="1"/>
</dbReference>
<keyword evidence="4" id="KW-1185">Reference proteome</keyword>
<proteinExistence type="inferred from homology"/>
<dbReference type="GO" id="GO:0005829">
    <property type="term" value="C:cytosol"/>
    <property type="evidence" value="ECO:0007669"/>
    <property type="project" value="TreeGrafter"/>
</dbReference>
<evidence type="ECO:0000256" key="1">
    <source>
        <dbReference type="ARBA" id="ARBA00009600"/>
    </source>
</evidence>
<accession>A0A1M5WV33</accession>
<dbReference type="Gene3D" id="3.40.1740.10">
    <property type="entry name" value="VC0467-like"/>
    <property type="match status" value="1"/>
</dbReference>
<gene>
    <name evidence="3" type="ORF">SAMN02745124_02533</name>
</gene>
<sequence>MVAEKTPVIDTLTGSFLISTPKMPDPRFEEQVIFICAHSHEGAMGIAVNKPNPFFSLSEILRTANLPVPDGELPPVHIGGPVELESAFILYQSDYQAEHRLEISPTISLSRETKILEDIAFGRGPDKYLFLLGYAGWGPRQLEGELLADGWLTLPADDHIIFDVADEEKWRMAAMLYGIDISTFGDMIGYA</sequence>